<organism evidence="2 3">
    <name type="scientific">Kitasatospora nipponensis</name>
    <dbReference type="NCBI Taxonomy" id="258049"/>
    <lineage>
        <taxon>Bacteria</taxon>
        <taxon>Bacillati</taxon>
        <taxon>Actinomycetota</taxon>
        <taxon>Actinomycetes</taxon>
        <taxon>Kitasatosporales</taxon>
        <taxon>Streptomycetaceae</taxon>
        <taxon>Kitasatospora</taxon>
    </lineage>
</organism>
<gene>
    <name evidence="2" type="ORF">GCM10009665_05890</name>
</gene>
<dbReference type="Proteomes" id="UP001500037">
    <property type="component" value="Unassembled WGS sequence"/>
</dbReference>
<dbReference type="Gene3D" id="1.10.1660.10">
    <property type="match status" value="1"/>
</dbReference>
<evidence type="ECO:0000313" key="2">
    <source>
        <dbReference type="EMBL" id="GAA1218735.1"/>
    </source>
</evidence>
<sequence length="161" mass="16821">MPQQYYSVEQVAELLGLHVRTVRGYARDGRLRATRIGKQYRIAREALEAFTAGTAADGVTPAAVAAADPTPAPAAGATGAARSHAEASSIVQLDGIDRPAASRLINTVMALLTGPPQGGERLHVETVYDEERQVLKVIVLGGLVGTAELLKIIAALAENIG</sequence>
<feature type="domain" description="Helix-turn-helix" evidence="1">
    <location>
        <begin position="5"/>
        <end position="51"/>
    </location>
</feature>
<keyword evidence="3" id="KW-1185">Reference proteome</keyword>
<protein>
    <submittedName>
        <fullName evidence="2">Helix-turn-helix domain-containing protein</fullName>
    </submittedName>
</protein>
<dbReference type="Pfam" id="PF12728">
    <property type="entry name" value="HTH_17"/>
    <property type="match status" value="1"/>
</dbReference>
<proteinExistence type="predicted"/>
<evidence type="ECO:0000259" key="1">
    <source>
        <dbReference type="Pfam" id="PF12728"/>
    </source>
</evidence>
<dbReference type="NCBIfam" id="TIGR01764">
    <property type="entry name" value="excise"/>
    <property type="match status" value="1"/>
</dbReference>
<evidence type="ECO:0000313" key="3">
    <source>
        <dbReference type="Proteomes" id="UP001500037"/>
    </source>
</evidence>
<reference evidence="3" key="1">
    <citation type="journal article" date="2019" name="Int. J. Syst. Evol. Microbiol.">
        <title>The Global Catalogue of Microorganisms (GCM) 10K type strain sequencing project: providing services to taxonomists for standard genome sequencing and annotation.</title>
        <authorList>
            <consortium name="The Broad Institute Genomics Platform"/>
            <consortium name="The Broad Institute Genome Sequencing Center for Infectious Disease"/>
            <person name="Wu L."/>
            <person name="Ma J."/>
        </authorList>
    </citation>
    <scope>NUCLEOTIDE SEQUENCE [LARGE SCALE GENOMIC DNA]</scope>
    <source>
        <strain evidence="3">JCM 13004</strain>
    </source>
</reference>
<dbReference type="InterPro" id="IPR041657">
    <property type="entry name" value="HTH_17"/>
</dbReference>
<accession>A0ABP4GEF9</accession>
<comment type="caution">
    <text evidence="2">The sequence shown here is derived from an EMBL/GenBank/DDBJ whole genome shotgun (WGS) entry which is preliminary data.</text>
</comment>
<dbReference type="RefSeq" id="WP_344438698.1">
    <property type="nucleotide sequence ID" value="NZ_BAAALF010000005.1"/>
</dbReference>
<dbReference type="InterPro" id="IPR010093">
    <property type="entry name" value="SinI_DNA-bd"/>
</dbReference>
<dbReference type="InterPro" id="IPR009061">
    <property type="entry name" value="DNA-bd_dom_put_sf"/>
</dbReference>
<dbReference type="SUPFAM" id="SSF46955">
    <property type="entry name" value="Putative DNA-binding domain"/>
    <property type="match status" value="1"/>
</dbReference>
<name>A0ABP4GEF9_9ACTN</name>
<dbReference type="EMBL" id="BAAALF010000005">
    <property type="protein sequence ID" value="GAA1218735.1"/>
    <property type="molecule type" value="Genomic_DNA"/>
</dbReference>